<dbReference type="InterPro" id="IPR014716">
    <property type="entry name" value="Fibrinogen_a/b/g_C_1"/>
</dbReference>
<dbReference type="PANTHER" id="PTHR19143:SF327">
    <property type="entry name" value="FI21813P1-RELATED"/>
    <property type="match status" value="1"/>
</dbReference>
<dbReference type="EMBL" id="BDGG01000002">
    <property type="protein sequence ID" value="GAU92227.1"/>
    <property type="molecule type" value="Genomic_DNA"/>
</dbReference>
<dbReference type="Proteomes" id="UP000186922">
    <property type="component" value="Unassembled WGS sequence"/>
</dbReference>
<dbReference type="InterPro" id="IPR050373">
    <property type="entry name" value="Fibrinogen_C-term_domain"/>
</dbReference>
<keyword evidence="1" id="KW-1015">Disulfide bond</keyword>
<dbReference type="InterPro" id="IPR002181">
    <property type="entry name" value="Fibrinogen_a/b/g_C_dom"/>
</dbReference>
<dbReference type="GO" id="GO:0005615">
    <property type="term" value="C:extracellular space"/>
    <property type="evidence" value="ECO:0007669"/>
    <property type="project" value="TreeGrafter"/>
</dbReference>
<gene>
    <name evidence="3" type="primary">RvY_04337-1</name>
    <name evidence="3" type="synonym">RvY_04337.1</name>
    <name evidence="3" type="ORF">RvY_04337</name>
</gene>
<sequence length="277" mass="31011">MKIDLHRKSIDRGMVMSPVIFAILLALCLTGAESILVSGKASTKNLEQTNITLDIALFKRINLPGKFADCQEIQDAGHRINGVYKLHINGTVKEVGCFLSGAPAWTIFQARYKGDTDFNRRLVEYANGFGNVSGDHWLGLNTIRHLVELGNNQLQIVMQSWPPSQTVIATYGSFGIGTQDQGWPLSVGSYSGPVADDMSYSNGRVFYTSDVPDPNQCAVHQRGGWWFNYCSYAFFNGRYYRGGRYAPTSSFYDGIYWKDWLGYDYSLYSVTMAVGHR</sequence>
<dbReference type="STRING" id="947166.A0A1D1UY50"/>
<dbReference type="GO" id="GO:0005102">
    <property type="term" value="F:signaling receptor binding"/>
    <property type="evidence" value="ECO:0007669"/>
    <property type="project" value="TreeGrafter"/>
</dbReference>
<proteinExistence type="predicted"/>
<keyword evidence="4" id="KW-1185">Reference proteome</keyword>
<feature type="domain" description="Fibrinogen C-terminal" evidence="2">
    <location>
        <begin position="61"/>
        <end position="277"/>
    </location>
</feature>
<dbReference type="OrthoDB" id="6145874at2759"/>
<evidence type="ECO:0000259" key="2">
    <source>
        <dbReference type="PROSITE" id="PS51406"/>
    </source>
</evidence>
<dbReference type="SUPFAM" id="SSF56496">
    <property type="entry name" value="Fibrinogen C-terminal domain-like"/>
    <property type="match status" value="1"/>
</dbReference>
<dbReference type="AlphaFoldDB" id="A0A1D1UY50"/>
<dbReference type="PROSITE" id="PS51406">
    <property type="entry name" value="FIBRINOGEN_C_2"/>
    <property type="match status" value="1"/>
</dbReference>
<evidence type="ECO:0000313" key="4">
    <source>
        <dbReference type="Proteomes" id="UP000186922"/>
    </source>
</evidence>
<dbReference type="InterPro" id="IPR036056">
    <property type="entry name" value="Fibrinogen-like_C"/>
</dbReference>
<dbReference type="InterPro" id="IPR020837">
    <property type="entry name" value="Fibrinogen_CS"/>
</dbReference>
<organism evidence="3 4">
    <name type="scientific">Ramazzottius varieornatus</name>
    <name type="common">Water bear</name>
    <name type="synonym">Tardigrade</name>
    <dbReference type="NCBI Taxonomy" id="947166"/>
    <lineage>
        <taxon>Eukaryota</taxon>
        <taxon>Metazoa</taxon>
        <taxon>Ecdysozoa</taxon>
        <taxon>Tardigrada</taxon>
        <taxon>Eutardigrada</taxon>
        <taxon>Parachela</taxon>
        <taxon>Hypsibioidea</taxon>
        <taxon>Ramazzottiidae</taxon>
        <taxon>Ramazzottius</taxon>
    </lineage>
</organism>
<evidence type="ECO:0000313" key="3">
    <source>
        <dbReference type="EMBL" id="GAU92227.1"/>
    </source>
</evidence>
<name>A0A1D1UY50_RAMVA</name>
<dbReference type="Gene3D" id="3.90.215.10">
    <property type="entry name" value="Gamma Fibrinogen, chain A, domain 1"/>
    <property type="match status" value="1"/>
</dbReference>
<dbReference type="Pfam" id="PF00147">
    <property type="entry name" value="Fibrinogen_C"/>
    <property type="match status" value="1"/>
</dbReference>
<reference evidence="3 4" key="1">
    <citation type="journal article" date="2016" name="Nat. Commun.">
        <title>Extremotolerant tardigrade genome and improved radiotolerance of human cultured cells by tardigrade-unique protein.</title>
        <authorList>
            <person name="Hashimoto T."/>
            <person name="Horikawa D.D."/>
            <person name="Saito Y."/>
            <person name="Kuwahara H."/>
            <person name="Kozuka-Hata H."/>
            <person name="Shin-I T."/>
            <person name="Minakuchi Y."/>
            <person name="Ohishi K."/>
            <person name="Motoyama A."/>
            <person name="Aizu T."/>
            <person name="Enomoto A."/>
            <person name="Kondo K."/>
            <person name="Tanaka S."/>
            <person name="Hara Y."/>
            <person name="Koshikawa S."/>
            <person name="Sagara H."/>
            <person name="Miura T."/>
            <person name="Yokobori S."/>
            <person name="Miyagawa K."/>
            <person name="Suzuki Y."/>
            <person name="Kubo T."/>
            <person name="Oyama M."/>
            <person name="Kohara Y."/>
            <person name="Fujiyama A."/>
            <person name="Arakawa K."/>
            <person name="Katayama T."/>
            <person name="Toyoda A."/>
            <person name="Kunieda T."/>
        </authorList>
    </citation>
    <scope>NUCLEOTIDE SEQUENCE [LARGE SCALE GENOMIC DNA]</scope>
    <source>
        <strain evidence="3 4">YOKOZUNA-1</strain>
    </source>
</reference>
<dbReference type="PANTHER" id="PTHR19143">
    <property type="entry name" value="FIBRINOGEN/TENASCIN/ANGIOPOEITIN"/>
    <property type="match status" value="1"/>
</dbReference>
<protein>
    <recommendedName>
        <fullName evidence="2">Fibrinogen C-terminal domain-containing protein</fullName>
    </recommendedName>
</protein>
<evidence type="ECO:0000256" key="1">
    <source>
        <dbReference type="ARBA" id="ARBA00023157"/>
    </source>
</evidence>
<dbReference type="SMART" id="SM00186">
    <property type="entry name" value="FBG"/>
    <property type="match status" value="1"/>
</dbReference>
<comment type="caution">
    <text evidence="3">The sequence shown here is derived from an EMBL/GenBank/DDBJ whole genome shotgun (WGS) entry which is preliminary data.</text>
</comment>
<accession>A0A1D1UY50</accession>
<dbReference type="PROSITE" id="PS00514">
    <property type="entry name" value="FIBRINOGEN_C_1"/>
    <property type="match status" value="1"/>
</dbReference>